<dbReference type="EMBL" id="JAULSV010000003">
    <property type="protein sequence ID" value="KAK0648782.1"/>
    <property type="molecule type" value="Genomic_DNA"/>
</dbReference>
<feature type="compositionally biased region" description="Basic and acidic residues" evidence="1">
    <location>
        <begin position="122"/>
        <end position="135"/>
    </location>
</feature>
<evidence type="ECO:0000256" key="1">
    <source>
        <dbReference type="SAM" id="MobiDB-lite"/>
    </source>
</evidence>
<evidence type="ECO:0000313" key="3">
    <source>
        <dbReference type="Proteomes" id="UP001174936"/>
    </source>
</evidence>
<feature type="compositionally biased region" description="Low complexity" evidence="1">
    <location>
        <begin position="136"/>
        <end position="148"/>
    </location>
</feature>
<evidence type="ECO:0000313" key="2">
    <source>
        <dbReference type="EMBL" id="KAK0648782.1"/>
    </source>
</evidence>
<name>A0AA39Y9Z2_9PEZI</name>
<organism evidence="2 3">
    <name type="scientific">Cercophora newfieldiana</name>
    <dbReference type="NCBI Taxonomy" id="92897"/>
    <lineage>
        <taxon>Eukaryota</taxon>
        <taxon>Fungi</taxon>
        <taxon>Dikarya</taxon>
        <taxon>Ascomycota</taxon>
        <taxon>Pezizomycotina</taxon>
        <taxon>Sordariomycetes</taxon>
        <taxon>Sordariomycetidae</taxon>
        <taxon>Sordariales</taxon>
        <taxon>Lasiosphaeriaceae</taxon>
        <taxon>Cercophora</taxon>
    </lineage>
</organism>
<dbReference type="Proteomes" id="UP001174936">
    <property type="component" value="Unassembled WGS sequence"/>
</dbReference>
<sequence>MCLVRSNASTAKDNWAGPWWFLPNSDGGPGLSFLRHGVLCCWLSKERARQCLPWRPKHLRNSCAIQSLNSHRHGRIGSSPCSPGRYPLISICPQPPSLPDPAIVAVSDHGRDQLRDRYHQRLEASRDTGMLREGHGSSSPRGRRGFTSQPAASFPSSSRIAHHHEFLLRAALWCLSQAGRQARSTDRLTEIRREQKMHLSSHPLTFLLPSGIPRGVLLCSRVGEDHTSALCDGVSWLQAEAALTAFGFLSARILVPGPLYPGHLRLAEAGWVATVFMLPGSRWAFFALGFMGVPEYPVSSGPLAGCAMALLHAVFSTPPSCLKPIPSCIGRRADYCAAALVGPDWRREWKAICAVPSPVSAALVEREPLSVVRPLICRGIGSVGQPSLSGASLESSWPVGRQEIWPFGDIKF</sequence>
<protein>
    <submittedName>
        <fullName evidence="2">Uncharacterized protein</fullName>
    </submittedName>
</protein>
<keyword evidence="3" id="KW-1185">Reference proteome</keyword>
<comment type="caution">
    <text evidence="2">The sequence shown here is derived from an EMBL/GenBank/DDBJ whole genome shotgun (WGS) entry which is preliminary data.</text>
</comment>
<dbReference type="AlphaFoldDB" id="A0AA39Y9Z2"/>
<accession>A0AA39Y9Z2</accession>
<feature type="region of interest" description="Disordered" evidence="1">
    <location>
        <begin position="122"/>
        <end position="155"/>
    </location>
</feature>
<reference evidence="2" key="1">
    <citation type="submission" date="2023-06" db="EMBL/GenBank/DDBJ databases">
        <title>Genome-scale phylogeny and comparative genomics of the fungal order Sordariales.</title>
        <authorList>
            <consortium name="Lawrence Berkeley National Laboratory"/>
            <person name="Hensen N."/>
            <person name="Bonometti L."/>
            <person name="Westerberg I."/>
            <person name="Brannstrom I.O."/>
            <person name="Guillou S."/>
            <person name="Cros-Aarteil S."/>
            <person name="Calhoun S."/>
            <person name="Haridas S."/>
            <person name="Kuo A."/>
            <person name="Mondo S."/>
            <person name="Pangilinan J."/>
            <person name="Riley R."/>
            <person name="Labutti K."/>
            <person name="Andreopoulos B."/>
            <person name="Lipzen A."/>
            <person name="Chen C."/>
            <person name="Yanf M."/>
            <person name="Daum C."/>
            <person name="Ng V."/>
            <person name="Clum A."/>
            <person name="Steindorff A."/>
            <person name="Ohm R."/>
            <person name="Martin F."/>
            <person name="Silar P."/>
            <person name="Natvig D."/>
            <person name="Lalanne C."/>
            <person name="Gautier V."/>
            <person name="Ament-Velasquez S.L."/>
            <person name="Kruys A."/>
            <person name="Hutchinson M.I."/>
            <person name="Powell A.J."/>
            <person name="Barry K."/>
            <person name="Miller A.N."/>
            <person name="Grigoriev I.V."/>
            <person name="Debuchy R."/>
            <person name="Gladieux P."/>
            <person name="Thoren M.H."/>
            <person name="Johannesson H."/>
        </authorList>
    </citation>
    <scope>NUCLEOTIDE SEQUENCE</scope>
    <source>
        <strain evidence="2">SMH2532-1</strain>
    </source>
</reference>
<gene>
    <name evidence="2" type="ORF">B0T16DRAFT_119687</name>
</gene>
<proteinExistence type="predicted"/>